<dbReference type="RefSeq" id="WP_281043571.1">
    <property type="nucleotide sequence ID" value="NZ_JARYGZ010000001.1"/>
</dbReference>
<keyword evidence="10" id="KW-1185">Reference proteome</keyword>
<dbReference type="Gene3D" id="3.30.450.20">
    <property type="entry name" value="PAS domain"/>
    <property type="match status" value="1"/>
</dbReference>
<reference evidence="9" key="1">
    <citation type="submission" date="2023-04" db="EMBL/GenBank/DDBJ databases">
        <title>Sphingomonas sp. MAHUQ-71 isolated from rice field.</title>
        <authorList>
            <person name="Huq M.A."/>
        </authorList>
    </citation>
    <scope>NUCLEOTIDE SEQUENCE</scope>
    <source>
        <strain evidence="9">MAHUQ-71</strain>
    </source>
</reference>
<dbReference type="Proteomes" id="UP001160625">
    <property type="component" value="Unassembled WGS sequence"/>
</dbReference>
<evidence type="ECO:0000256" key="3">
    <source>
        <dbReference type="ARBA" id="ARBA00022553"/>
    </source>
</evidence>
<evidence type="ECO:0000313" key="9">
    <source>
        <dbReference type="EMBL" id="MDH7638257.1"/>
    </source>
</evidence>
<evidence type="ECO:0000256" key="6">
    <source>
        <dbReference type="ARBA" id="ARBA00022777"/>
    </source>
</evidence>
<comment type="catalytic activity">
    <reaction evidence="1">
        <text>ATP + protein L-histidine = ADP + protein N-phospho-L-histidine.</text>
        <dbReference type="EC" id="2.7.13.3"/>
    </reaction>
</comment>
<protein>
    <recommendedName>
        <fullName evidence="2">histidine kinase</fullName>
        <ecNumber evidence="2">2.7.13.3</ecNumber>
    </recommendedName>
</protein>
<sequence length="349" mass="37397">MAEAIRSHYWAATPLGAIENWPAALKTTVSLIVNSRFPQCIVWGPGLVTIPNDAFLPILGDKPAVLGRPFSDVWSEAWHEIGPIVERAFTGQPTFIENFAMKTDRFGADEEAHFTFCYSPIRDENGAIVGMLDTVTETSFAVRADQQLKILNRELGHRLKNVLAVTQAVTLQTLRRSTTLDQAKAGVSERLAALGRATDVLTASEWDAADLGALAEVALAGHQSDHISVGGPLVQLSSSQAIAMALALHELATNASKYGALSVQAGRIDLSWKIDPAPNPEGIRFTLCWTEMHGPTVTPPVSKGFGSTLIERTLKSAFKGNCVLDYRPSGLIFTLDAPLAAVSGAAGLL</sequence>
<evidence type="ECO:0000256" key="5">
    <source>
        <dbReference type="ARBA" id="ARBA00022741"/>
    </source>
</evidence>
<dbReference type="PANTHER" id="PTHR41523:SF7">
    <property type="entry name" value="HISTIDINE KINASE"/>
    <property type="match status" value="1"/>
</dbReference>
<dbReference type="GO" id="GO:0004673">
    <property type="term" value="F:protein histidine kinase activity"/>
    <property type="evidence" value="ECO:0007669"/>
    <property type="project" value="UniProtKB-EC"/>
</dbReference>
<dbReference type="EMBL" id="JARYGZ010000001">
    <property type="protein sequence ID" value="MDH7638257.1"/>
    <property type="molecule type" value="Genomic_DNA"/>
</dbReference>
<evidence type="ECO:0000256" key="7">
    <source>
        <dbReference type="ARBA" id="ARBA00022840"/>
    </source>
</evidence>
<evidence type="ECO:0000256" key="2">
    <source>
        <dbReference type="ARBA" id="ARBA00012438"/>
    </source>
</evidence>
<evidence type="ECO:0000313" key="10">
    <source>
        <dbReference type="Proteomes" id="UP001160625"/>
    </source>
</evidence>
<dbReference type="SMART" id="SM00911">
    <property type="entry name" value="HWE_HK"/>
    <property type="match status" value="1"/>
</dbReference>
<comment type="caution">
    <text evidence="9">The sequence shown here is derived from an EMBL/GenBank/DDBJ whole genome shotgun (WGS) entry which is preliminary data.</text>
</comment>
<organism evidence="9 10">
    <name type="scientific">Sphingomonas oryzagri</name>
    <dbReference type="NCBI Taxonomy" id="3042314"/>
    <lineage>
        <taxon>Bacteria</taxon>
        <taxon>Pseudomonadati</taxon>
        <taxon>Pseudomonadota</taxon>
        <taxon>Alphaproteobacteria</taxon>
        <taxon>Sphingomonadales</taxon>
        <taxon>Sphingomonadaceae</taxon>
        <taxon>Sphingomonas</taxon>
    </lineage>
</organism>
<evidence type="ECO:0000256" key="1">
    <source>
        <dbReference type="ARBA" id="ARBA00000085"/>
    </source>
</evidence>
<evidence type="ECO:0000259" key="8">
    <source>
        <dbReference type="SMART" id="SM00911"/>
    </source>
</evidence>
<keyword evidence="4 9" id="KW-0808">Transferase</keyword>
<keyword evidence="3" id="KW-0597">Phosphoprotein</keyword>
<keyword evidence="5" id="KW-0547">Nucleotide-binding</keyword>
<keyword evidence="6 9" id="KW-0418">Kinase</keyword>
<gene>
    <name evidence="9" type="ORF">QGN17_05900</name>
</gene>
<dbReference type="SUPFAM" id="SSF55785">
    <property type="entry name" value="PYP-like sensor domain (PAS domain)"/>
    <property type="match status" value="1"/>
</dbReference>
<dbReference type="InterPro" id="IPR035965">
    <property type="entry name" value="PAS-like_dom_sf"/>
</dbReference>
<dbReference type="InterPro" id="IPR036890">
    <property type="entry name" value="HATPase_C_sf"/>
</dbReference>
<dbReference type="Pfam" id="PF07536">
    <property type="entry name" value="HWE_HK"/>
    <property type="match status" value="1"/>
</dbReference>
<dbReference type="PANTHER" id="PTHR41523">
    <property type="entry name" value="TWO-COMPONENT SYSTEM SENSOR PROTEIN"/>
    <property type="match status" value="1"/>
</dbReference>
<keyword evidence="7" id="KW-0067">ATP-binding</keyword>
<evidence type="ECO:0000256" key="4">
    <source>
        <dbReference type="ARBA" id="ARBA00022679"/>
    </source>
</evidence>
<dbReference type="Gene3D" id="3.30.565.10">
    <property type="entry name" value="Histidine kinase-like ATPase, C-terminal domain"/>
    <property type="match status" value="1"/>
</dbReference>
<accession>A0ABT6MZ36</accession>
<proteinExistence type="predicted"/>
<name>A0ABT6MZ36_9SPHN</name>
<feature type="domain" description="Signal transduction histidine kinase HWE region" evidence="8">
    <location>
        <begin position="154"/>
        <end position="233"/>
    </location>
</feature>
<dbReference type="EC" id="2.7.13.3" evidence="2"/>
<dbReference type="InterPro" id="IPR011102">
    <property type="entry name" value="Sig_transdc_His_kinase_HWE"/>
</dbReference>